<gene>
    <name evidence="1" type="ORF">DID88_008857</name>
</gene>
<sequence>MIVDRDFAPLELVQLDFKIQRAEAEGFIFEYAGNIPRTRKKTERQHILESLEKEKRDSQAMKDEQLRNFRLRAGERRRAWVLEGLKRETGVEEIEKIEEERERFKGWLEPTIKKRRMGLGKLKP</sequence>
<reference evidence="1 2" key="1">
    <citation type="submission" date="2018-06" db="EMBL/GenBank/DDBJ databases">
        <title>Genome Sequence of the Brown Rot Fungal Pathogen Monilinia fructigena.</title>
        <authorList>
            <person name="Landi L."/>
            <person name="De Miccolis Angelini R.M."/>
            <person name="Pollastro S."/>
            <person name="Abate D."/>
            <person name="Faretra F."/>
            <person name="Romanazzi G."/>
        </authorList>
    </citation>
    <scope>NUCLEOTIDE SEQUENCE [LARGE SCALE GENOMIC DNA]</scope>
    <source>
        <strain evidence="1 2">Mfrg269</strain>
    </source>
</reference>
<evidence type="ECO:0000313" key="1">
    <source>
        <dbReference type="EMBL" id="RAL68145.1"/>
    </source>
</evidence>
<dbReference type="Proteomes" id="UP000249056">
    <property type="component" value="Unassembled WGS sequence"/>
</dbReference>
<accession>A0A395J6L9</accession>
<comment type="caution">
    <text evidence="1">The sequence shown here is derived from an EMBL/GenBank/DDBJ whole genome shotgun (WGS) entry which is preliminary data.</text>
</comment>
<dbReference type="EMBL" id="QKRW01000002">
    <property type="protein sequence ID" value="RAL68145.1"/>
    <property type="molecule type" value="Genomic_DNA"/>
</dbReference>
<evidence type="ECO:0000313" key="2">
    <source>
        <dbReference type="Proteomes" id="UP000249056"/>
    </source>
</evidence>
<organism evidence="1 2">
    <name type="scientific">Monilinia fructigena</name>
    <dbReference type="NCBI Taxonomy" id="38457"/>
    <lineage>
        <taxon>Eukaryota</taxon>
        <taxon>Fungi</taxon>
        <taxon>Dikarya</taxon>
        <taxon>Ascomycota</taxon>
        <taxon>Pezizomycotina</taxon>
        <taxon>Leotiomycetes</taxon>
        <taxon>Helotiales</taxon>
        <taxon>Sclerotiniaceae</taxon>
        <taxon>Monilinia</taxon>
    </lineage>
</organism>
<keyword evidence="2" id="KW-1185">Reference proteome</keyword>
<protein>
    <submittedName>
        <fullName evidence="1">Uncharacterized protein</fullName>
    </submittedName>
</protein>
<dbReference type="AlphaFoldDB" id="A0A395J6L9"/>
<proteinExistence type="predicted"/>
<name>A0A395J6L9_9HELO</name>